<sequence length="303" mass="34451">MRATWRFAPREDGYERVHELEDNVVIESEWEQPRPFVDHLVEQRKALHLLVFLFGTALSFREHRVRDESIAARLMSGEIFEHPFVEVISARTIRERAQPIPSKDKLGRPLLVLEELGAEGLAEWASNYDAWERFILPAVSIVGRRHRFAEDIVMSTSMSLEAAGQLLGERPGEAATYHRGRRTTATYVYRCLELLGIRWGDYIHSQVGLAKAIANNYNSVKHADRGSFPDHAETFLIGDVNELVVRLLAVRLTGQADELLGRYREGSELWEIKQRFDAYRIRIADVAGTWQAIPSDAAAEGAT</sequence>
<dbReference type="AlphaFoldDB" id="A0A917PGB5"/>
<gene>
    <name evidence="1" type="ORF">GCM10011372_13690</name>
</gene>
<dbReference type="EMBL" id="BMMD01000006">
    <property type="protein sequence ID" value="GGJ76689.1"/>
    <property type="molecule type" value="Genomic_DNA"/>
</dbReference>
<keyword evidence="2" id="KW-1185">Reference proteome</keyword>
<comment type="caution">
    <text evidence="1">The sequence shown here is derived from an EMBL/GenBank/DDBJ whole genome shotgun (WGS) entry which is preliminary data.</text>
</comment>
<dbReference type="RefSeq" id="WP_188742696.1">
    <property type="nucleotide sequence ID" value="NZ_BAABFW010000015.1"/>
</dbReference>
<evidence type="ECO:0000313" key="1">
    <source>
        <dbReference type="EMBL" id="GGJ76689.1"/>
    </source>
</evidence>
<name>A0A917PGB5_9MICO</name>
<reference evidence="1" key="2">
    <citation type="submission" date="2020-09" db="EMBL/GenBank/DDBJ databases">
        <authorList>
            <person name="Sun Q."/>
            <person name="Zhou Y."/>
        </authorList>
    </citation>
    <scope>NUCLEOTIDE SEQUENCE</scope>
    <source>
        <strain evidence="1">CGMCC 1.8984</strain>
    </source>
</reference>
<reference evidence="1" key="1">
    <citation type="journal article" date="2014" name="Int. J. Syst. Evol. Microbiol.">
        <title>Complete genome sequence of Corynebacterium casei LMG S-19264T (=DSM 44701T), isolated from a smear-ripened cheese.</title>
        <authorList>
            <consortium name="US DOE Joint Genome Institute (JGI-PGF)"/>
            <person name="Walter F."/>
            <person name="Albersmeier A."/>
            <person name="Kalinowski J."/>
            <person name="Ruckert C."/>
        </authorList>
    </citation>
    <scope>NUCLEOTIDE SEQUENCE</scope>
    <source>
        <strain evidence="1">CGMCC 1.8984</strain>
    </source>
</reference>
<evidence type="ECO:0000313" key="2">
    <source>
        <dbReference type="Proteomes" id="UP000636956"/>
    </source>
</evidence>
<dbReference type="Proteomes" id="UP000636956">
    <property type="component" value="Unassembled WGS sequence"/>
</dbReference>
<protein>
    <recommendedName>
        <fullName evidence="3">HEPN domain-containing protein</fullName>
    </recommendedName>
</protein>
<accession>A0A917PGB5</accession>
<organism evidence="1 2">
    <name type="scientific">Agromyces bauzanensis</name>
    <dbReference type="NCBI Taxonomy" id="1308924"/>
    <lineage>
        <taxon>Bacteria</taxon>
        <taxon>Bacillati</taxon>
        <taxon>Actinomycetota</taxon>
        <taxon>Actinomycetes</taxon>
        <taxon>Micrococcales</taxon>
        <taxon>Microbacteriaceae</taxon>
        <taxon>Agromyces</taxon>
    </lineage>
</organism>
<proteinExistence type="predicted"/>
<evidence type="ECO:0008006" key="3">
    <source>
        <dbReference type="Google" id="ProtNLM"/>
    </source>
</evidence>